<name>A0ABR0K831_9PEZI</name>
<feature type="compositionally biased region" description="Basic and acidic residues" evidence="1">
    <location>
        <begin position="179"/>
        <end position="189"/>
    </location>
</feature>
<keyword evidence="3" id="KW-1185">Reference proteome</keyword>
<feature type="region of interest" description="Disordered" evidence="1">
    <location>
        <begin position="179"/>
        <end position="227"/>
    </location>
</feature>
<feature type="compositionally biased region" description="Low complexity" evidence="1">
    <location>
        <begin position="59"/>
        <end position="69"/>
    </location>
</feature>
<evidence type="ECO:0000256" key="1">
    <source>
        <dbReference type="SAM" id="MobiDB-lite"/>
    </source>
</evidence>
<evidence type="ECO:0000313" key="2">
    <source>
        <dbReference type="EMBL" id="KAK5091837.1"/>
    </source>
</evidence>
<reference evidence="2 3" key="1">
    <citation type="submission" date="2023-08" db="EMBL/GenBank/DDBJ databases">
        <title>Black Yeasts Isolated from many extreme environments.</title>
        <authorList>
            <person name="Coleine C."/>
            <person name="Stajich J.E."/>
            <person name="Selbmann L."/>
        </authorList>
    </citation>
    <scope>NUCLEOTIDE SEQUENCE [LARGE SCALE GENOMIC DNA]</scope>
    <source>
        <strain evidence="2 3">CCFEE 536</strain>
    </source>
</reference>
<accession>A0ABR0K831</accession>
<evidence type="ECO:0000313" key="3">
    <source>
        <dbReference type="Proteomes" id="UP001357485"/>
    </source>
</evidence>
<feature type="region of interest" description="Disordered" evidence="1">
    <location>
        <begin position="1"/>
        <end position="45"/>
    </location>
</feature>
<feature type="compositionally biased region" description="Polar residues" evidence="1">
    <location>
        <begin position="82"/>
        <end position="97"/>
    </location>
</feature>
<gene>
    <name evidence="2" type="ORF">LTR16_007833</name>
</gene>
<dbReference type="Proteomes" id="UP001357485">
    <property type="component" value="Unassembled WGS sequence"/>
</dbReference>
<comment type="caution">
    <text evidence="2">The sequence shown here is derived from an EMBL/GenBank/DDBJ whole genome shotgun (WGS) entry which is preliminary data.</text>
</comment>
<dbReference type="EMBL" id="JAVRRA010026363">
    <property type="protein sequence ID" value="KAK5091837.1"/>
    <property type="molecule type" value="Genomic_DNA"/>
</dbReference>
<feature type="region of interest" description="Disordered" evidence="1">
    <location>
        <begin position="58"/>
        <end position="167"/>
    </location>
</feature>
<sequence length="293" mass="31871">MADALMASMGMGKDQEPSESVDTDFEAPTRKADAPSKQPETWKQSFGDIYLRPLAVQRSMTASSAASSIPPTPPPKDIRSAESPSRTSNYFASSSPPKESRLALPMQTKDLDEAQRPALVSQSSTDSSLPEAESDRLTNEIVRSLTPQPNARSAEAGNAASPIQSSWSAVPVLQHNRESTIAPREHDSYRPGGAPLNEDNVRVSENPWVDEDCDEPSPSVAQPPADPAVREEIHYPLPVAPDHPHRATKNILDAQPALLSKRFSWEKKPASDLISNATVAELASRDNMPYTER</sequence>
<protein>
    <submittedName>
        <fullName evidence="2">Uncharacterized protein</fullName>
    </submittedName>
</protein>
<proteinExistence type="predicted"/>
<organism evidence="2 3">
    <name type="scientific">Cryomyces antarcticus</name>
    <dbReference type="NCBI Taxonomy" id="329879"/>
    <lineage>
        <taxon>Eukaryota</taxon>
        <taxon>Fungi</taxon>
        <taxon>Dikarya</taxon>
        <taxon>Ascomycota</taxon>
        <taxon>Pezizomycotina</taxon>
        <taxon>Dothideomycetes</taxon>
        <taxon>Dothideomycetes incertae sedis</taxon>
        <taxon>Cryomyces</taxon>
    </lineage>
</organism>
<feature type="non-terminal residue" evidence="2">
    <location>
        <position position="293"/>
    </location>
</feature>